<comment type="similarity">
    <text evidence="5">Belongs to the class-II pyridoxal-phosphate-dependent aminotransferase family. MalY/PatB cystathionine beta-lyase subfamily.</text>
</comment>
<dbReference type="AlphaFoldDB" id="W6M964"/>
<dbReference type="EMBL" id="CBTJ020000046">
    <property type="protein sequence ID" value="CDI03134.1"/>
    <property type="molecule type" value="Genomic_DNA"/>
</dbReference>
<dbReference type="InterPro" id="IPR015424">
    <property type="entry name" value="PyrdxlP-dep_Trfase"/>
</dbReference>
<evidence type="ECO:0000256" key="4">
    <source>
        <dbReference type="ARBA" id="ARBA00023239"/>
    </source>
</evidence>
<dbReference type="InterPro" id="IPR051798">
    <property type="entry name" value="Class-II_PLP-Dep_Aminotrans"/>
</dbReference>
<dbReference type="PANTHER" id="PTHR43525:SF1">
    <property type="entry name" value="PROTEIN MALY"/>
    <property type="match status" value="1"/>
</dbReference>
<dbReference type="GO" id="GO:0008483">
    <property type="term" value="F:transaminase activity"/>
    <property type="evidence" value="ECO:0007669"/>
    <property type="project" value="UniProtKB-KW"/>
</dbReference>
<evidence type="ECO:0000313" key="8">
    <source>
        <dbReference type="Proteomes" id="UP000035760"/>
    </source>
</evidence>
<dbReference type="Gene3D" id="3.40.640.10">
    <property type="entry name" value="Type I PLP-dependent aspartate aminotransferase-like (Major domain)"/>
    <property type="match status" value="1"/>
</dbReference>
<dbReference type="CDD" id="cd00609">
    <property type="entry name" value="AAT_like"/>
    <property type="match status" value="1"/>
</dbReference>
<keyword evidence="7" id="KW-0032">Aminotransferase</keyword>
<sequence length="387" mass="43354">MSYCFDDSPIRRSSDSLKWQRYGPVLPLWVADMDFLSPEPVLAALRERIDHGVFGYGAPPDALTETICTRLADLYRWEITPEQIVYLPGLVCGLNVACRAVGEPGDAVLVQPPVYPPFLSAPIHQDRQLLTAELCAEVRDGPLYYTFDDATLADTVTARTRLFMLCHPHNPVGRAFDETELHRLAVFCEQHDLTVCSDEIHCDLLLDGRRHIPFATLAPEIAQHCITLMAPSKTFNIAGLGASFAIIENPKLRRRFQQAMRGIVPDANILALHAALAAYRHGEEWLRELLDYLAANRDYAADYIARHLPGMRATVPEATYLLWLDCRQITMTDSPHRFFLENAGVALNDGITFGPGGQGFVRLNFGCPRATLHEGLERMRTAWVGDR</sequence>
<dbReference type="Pfam" id="PF00155">
    <property type="entry name" value="Aminotran_1_2"/>
    <property type="match status" value="1"/>
</dbReference>
<reference evidence="7" key="1">
    <citation type="submission" date="2013-07" db="EMBL/GenBank/DDBJ databases">
        <authorList>
            <person name="McIlroy S."/>
        </authorList>
    </citation>
    <scope>NUCLEOTIDE SEQUENCE [LARGE SCALE GENOMIC DNA]</scope>
    <source>
        <strain evidence="7">Run_A_D11</strain>
    </source>
</reference>
<keyword evidence="7" id="KW-0808">Transferase</keyword>
<organism evidence="7 8">
    <name type="scientific">Candidatus Competibacter denitrificans Run_A_D11</name>
    <dbReference type="NCBI Taxonomy" id="1400863"/>
    <lineage>
        <taxon>Bacteria</taxon>
        <taxon>Pseudomonadati</taxon>
        <taxon>Pseudomonadota</taxon>
        <taxon>Gammaproteobacteria</taxon>
        <taxon>Candidatus Competibacteraceae</taxon>
        <taxon>Candidatus Competibacter</taxon>
    </lineage>
</organism>
<dbReference type="Proteomes" id="UP000035760">
    <property type="component" value="Unassembled WGS sequence"/>
</dbReference>
<keyword evidence="3" id="KW-0663">Pyridoxal phosphate</keyword>
<dbReference type="InterPro" id="IPR015422">
    <property type="entry name" value="PyrdxlP-dep_Trfase_small"/>
</dbReference>
<accession>W6M964</accession>
<dbReference type="InterPro" id="IPR015421">
    <property type="entry name" value="PyrdxlP-dep_Trfase_major"/>
</dbReference>
<dbReference type="SUPFAM" id="SSF53383">
    <property type="entry name" value="PLP-dependent transferases"/>
    <property type="match status" value="1"/>
</dbReference>
<gene>
    <name evidence="7" type="ORF">BN873_390010</name>
</gene>
<comment type="caution">
    <text evidence="7">The sequence shown here is derived from an EMBL/GenBank/DDBJ whole genome shotgun (WGS) entry which is preliminary data.</text>
</comment>
<evidence type="ECO:0000256" key="5">
    <source>
        <dbReference type="ARBA" id="ARBA00037974"/>
    </source>
</evidence>
<dbReference type="GO" id="GO:0030170">
    <property type="term" value="F:pyridoxal phosphate binding"/>
    <property type="evidence" value="ECO:0007669"/>
    <property type="project" value="InterPro"/>
</dbReference>
<evidence type="ECO:0000256" key="2">
    <source>
        <dbReference type="ARBA" id="ARBA00012224"/>
    </source>
</evidence>
<dbReference type="OrthoDB" id="3224382at2"/>
<dbReference type="RefSeq" id="WP_048673661.1">
    <property type="nucleotide sequence ID" value="NZ_CBTJ020000046.1"/>
</dbReference>
<dbReference type="InterPro" id="IPR027619">
    <property type="entry name" value="C-S_lyase_PatB-like"/>
</dbReference>
<protein>
    <recommendedName>
        <fullName evidence="2">cysteine-S-conjugate beta-lyase</fullName>
        <ecNumber evidence="2">4.4.1.13</ecNumber>
    </recommendedName>
</protein>
<reference evidence="7" key="2">
    <citation type="submission" date="2014-03" db="EMBL/GenBank/DDBJ databases">
        <title>Candidatus Competibacter-lineage genomes retrieved from metagenomes reveal functional metabolic diversity.</title>
        <authorList>
            <person name="McIlroy S.J."/>
            <person name="Albertsen M."/>
            <person name="Andresen E.K."/>
            <person name="Saunders A.M."/>
            <person name="Kristiansen R."/>
            <person name="Stokholm-Bjerregaard M."/>
            <person name="Nielsen K.L."/>
            <person name="Nielsen P.H."/>
        </authorList>
    </citation>
    <scope>NUCLEOTIDE SEQUENCE</scope>
    <source>
        <strain evidence="7">Run_A_D11</strain>
    </source>
</reference>
<keyword evidence="4" id="KW-0456">Lyase</keyword>
<dbReference type="InterPro" id="IPR004839">
    <property type="entry name" value="Aminotransferase_I/II_large"/>
</dbReference>
<dbReference type="NCBIfam" id="TIGR04350">
    <property type="entry name" value="C_S_lyase_PatB"/>
    <property type="match status" value="1"/>
</dbReference>
<dbReference type="STRING" id="1400863.BN873_390010"/>
<evidence type="ECO:0000256" key="3">
    <source>
        <dbReference type="ARBA" id="ARBA00022898"/>
    </source>
</evidence>
<dbReference type="GO" id="GO:0047804">
    <property type="term" value="F:cysteine-S-conjugate beta-lyase activity"/>
    <property type="evidence" value="ECO:0007669"/>
    <property type="project" value="UniProtKB-EC"/>
</dbReference>
<dbReference type="PANTHER" id="PTHR43525">
    <property type="entry name" value="PROTEIN MALY"/>
    <property type="match status" value="1"/>
</dbReference>
<evidence type="ECO:0000256" key="1">
    <source>
        <dbReference type="ARBA" id="ARBA00001933"/>
    </source>
</evidence>
<name>W6M964_9GAMM</name>
<evidence type="ECO:0000259" key="6">
    <source>
        <dbReference type="Pfam" id="PF00155"/>
    </source>
</evidence>
<dbReference type="EC" id="4.4.1.13" evidence="2"/>
<feature type="domain" description="Aminotransferase class I/classII large" evidence="6">
    <location>
        <begin position="28"/>
        <end position="378"/>
    </location>
</feature>
<keyword evidence="8" id="KW-1185">Reference proteome</keyword>
<proteinExistence type="inferred from homology"/>
<evidence type="ECO:0000313" key="7">
    <source>
        <dbReference type="EMBL" id="CDI03134.1"/>
    </source>
</evidence>
<dbReference type="Gene3D" id="3.90.1150.10">
    <property type="entry name" value="Aspartate Aminotransferase, domain 1"/>
    <property type="match status" value="1"/>
</dbReference>
<comment type="cofactor">
    <cofactor evidence="1">
        <name>pyridoxal 5'-phosphate</name>
        <dbReference type="ChEBI" id="CHEBI:597326"/>
    </cofactor>
</comment>